<reference evidence="2 3" key="1">
    <citation type="submission" date="2024-01" db="EMBL/GenBank/DDBJ databases">
        <title>The genomes of 5 underutilized Papilionoideae crops provide insights into root nodulation and disease resistanc.</title>
        <authorList>
            <person name="Yuan L."/>
        </authorList>
    </citation>
    <scope>NUCLEOTIDE SEQUENCE [LARGE SCALE GENOMIC DNA]</scope>
    <source>
        <strain evidence="2">ZHUSHIDOU_FW_LH</strain>
        <tissue evidence="2">Leaf</tissue>
    </source>
</reference>
<dbReference type="Proteomes" id="UP001372338">
    <property type="component" value="Unassembled WGS sequence"/>
</dbReference>
<accession>A0AAN9F094</accession>
<feature type="region of interest" description="Disordered" evidence="1">
    <location>
        <begin position="43"/>
        <end position="77"/>
    </location>
</feature>
<evidence type="ECO:0000256" key="1">
    <source>
        <dbReference type="SAM" id="MobiDB-lite"/>
    </source>
</evidence>
<sequence>MMNLEEEGEADIWELDDLQEDFEIWEPEEEEVKEEGPVEWEFDPEEAPAVGNHHPQHEPPSIPDPLQRHRISHPPLVAPKPLHTLDLLALSYPSDPTSRYPLE</sequence>
<dbReference type="EMBL" id="JAYWIO010000004">
    <property type="protein sequence ID" value="KAK7267257.1"/>
    <property type="molecule type" value="Genomic_DNA"/>
</dbReference>
<dbReference type="AlphaFoldDB" id="A0AAN9F094"/>
<comment type="caution">
    <text evidence="2">The sequence shown here is derived from an EMBL/GenBank/DDBJ whole genome shotgun (WGS) entry which is preliminary data.</text>
</comment>
<proteinExistence type="predicted"/>
<evidence type="ECO:0000313" key="2">
    <source>
        <dbReference type="EMBL" id="KAK7267257.1"/>
    </source>
</evidence>
<protein>
    <submittedName>
        <fullName evidence="2">Uncharacterized protein</fullName>
    </submittedName>
</protein>
<keyword evidence="3" id="KW-1185">Reference proteome</keyword>
<name>A0AAN9F094_CROPI</name>
<gene>
    <name evidence="2" type="ORF">RIF29_19924</name>
</gene>
<organism evidence="2 3">
    <name type="scientific">Crotalaria pallida</name>
    <name type="common">Smooth rattlebox</name>
    <name type="synonym">Crotalaria striata</name>
    <dbReference type="NCBI Taxonomy" id="3830"/>
    <lineage>
        <taxon>Eukaryota</taxon>
        <taxon>Viridiplantae</taxon>
        <taxon>Streptophyta</taxon>
        <taxon>Embryophyta</taxon>
        <taxon>Tracheophyta</taxon>
        <taxon>Spermatophyta</taxon>
        <taxon>Magnoliopsida</taxon>
        <taxon>eudicotyledons</taxon>
        <taxon>Gunneridae</taxon>
        <taxon>Pentapetalae</taxon>
        <taxon>rosids</taxon>
        <taxon>fabids</taxon>
        <taxon>Fabales</taxon>
        <taxon>Fabaceae</taxon>
        <taxon>Papilionoideae</taxon>
        <taxon>50 kb inversion clade</taxon>
        <taxon>genistoids sensu lato</taxon>
        <taxon>core genistoids</taxon>
        <taxon>Crotalarieae</taxon>
        <taxon>Crotalaria</taxon>
    </lineage>
</organism>
<evidence type="ECO:0000313" key="3">
    <source>
        <dbReference type="Proteomes" id="UP001372338"/>
    </source>
</evidence>